<name>A0A9D8KFM1_9DELT</name>
<evidence type="ECO:0000313" key="2">
    <source>
        <dbReference type="Proteomes" id="UP000809273"/>
    </source>
</evidence>
<dbReference type="Proteomes" id="UP000809273">
    <property type="component" value="Unassembled WGS sequence"/>
</dbReference>
<protein>
    <submittedName>
        <fullName evidence="1">Uncharacterized protein</fullName>
    </submittedName>
</protein>
<sequence length="69" mass="8074">MFKAMPISKGKKVKTRKRFYLTILLVAVVLGLLIPIICEKLSSVGEPDYYYPHDVDREDYLKEKKQEVK</sequence>
<evidence type="ECO:0000313" key="1">
    <source>
        <dbReference type="EMBL" id="MBN1573282.1"/>
    </source>
</evidence>
<reference evidence="1" key="1">
    <citation type="journal article" date="2021" name="Environ. Microbiol.">
        <title>Genomic characterization of three novel Desulfobacterota classes expand the metabolic and phylogenetic diversity of the phylum.</title>
        <authorList>
            <person name="Murphy C.L."/>
            <person name="Biggerstaff J."/>
            <person name="Eichhorn A."/>
            <person name="Ewing E."/>
            <person name="Shahan R."/>
            <person name="Soriano D."/>
            <person name="Stewart S."/>
            <person name="VanMol K."/>
            <person name="Walker R."/>
            <person name="Walters P."/>
            <person name="Elshahed M.S."/>
            <person name="Youssef N.H."/>
        </authorList>
    </citation>
    <scope>NUCLEOTIDE SEQUENCE</scope>
    <source>
        <strain evidence="1">Zod_Metabat.24</strain>
    </source>
</reference>
<dbReference type="EMBL" id="JAFGIX010000046">
    <property type="protein sequence ID" value="MBN1573282.1"/>
    <property type="molecule type" value="Genomic_DNA"/>
</dbReference>
<gene>
    <name evidence="1" type="ORF">JW984_08825</name>
</gene>
<accession>A0A9D8KFM1</accession>
<reference evidence="1" key="2">
    <citation type="submission" date="2021-01" db="EMBL/GenBank/DDBJ databases">
        <authorList>
            <person name="Hahn C.R."/>
            <person name="Youssef N.H."/>
            <person name="Elshahed M."/>
        </authorList>
    </citation>
    <scope>NUCLEOTIDE SEQUENCE</scope>
    <source>
        <strain evidence="1">Zod_Metabat.24</strain>
    </source>
</reference>
<comment type="caution">
    <text evidence="1">The sequence shown here is derived from an EMBL/GenBank/DDBJ whole genome shotgun (WGS) entry which is preliminary data.</text>
</comment>
<proteinExistence type="predicted"/>
<organism evidence="1 2">
    <name type="scientific">Candidatus Zymogenus saltonus</name>
    <dbReference type="NCBI Taxonomy" id="2844893"/>
    <lineage>
        <taxon>Bacteria</taxon>
        <taxon>Deltaproteobacteria</taxon>
        <taxon>Candidatus Zymogenia</taxon>
        <taxon>Candidatus Zymogeniales</taxon>
        <taxon>Candidatus Zymogenaceae</taxon>
        <taxon>Candidatus Zymogenus</taxon>
    </lineage>
</organism>
<dbReference type="AlphaFoldDB" id="A0A9D8KFM1"/>